<dbReference type="AlphaFoldDB" id="A0AAV4QU64"/>
<dbReference type="Proteomes" id="UP001054837">
    <property type="component" value="Unassembled WGS sequence"/>
</dbReference>
<proteinExistence type="predicted"/>
<name>A0AAV4QU64_9ARAC</name>
<keyword evidence="2" id="KW-1185">Reference proteome</keyword>
<evidence type="ECO:0000313" key="2">
    <source>
        <dbReference type="Proteomes" id="UP001054837"/>
    </source>
</evidence>
<protein>
    <submittedName>
        <fullName evidence="1">Uncharacterized protein</fullName>
    </submittedName>
</protein>
<reference evidence="1 2" key="1">
    <citation type="submission" date="2021-06" db="EMBL/GenBank/DDBJ databases">
        <title>Caerostris darwini draft genome.</title>
        <authorList>
            <person name="Kono N."/>
            <person name="Arakawa K."/>
        </authorList>
    </citation>
    <scope>NUCLEOTIDE SEQUENCE [LARGE SCALE GENOMIC DNA]</scope>
</reference>
<comment type="caution">
    <text evidence="1">The sequence shown here is derived from an EMBL/GenBank/DDBJ whole genome shotgun (WGS) entry which is preliminary data.</text>
</comment>
<gene>
    <name evidence="1" type="ORF">CDAR_481921</name>
</gene>
<sequence length="140" mass="15908">MNKSEDTSRDHMSSVSLMNDYENSGEAYSNAAQSSVVILRIIRAKLTGTPEIFTKDTDTAQLILLLSVHLIYVMSKCKESGLTKPWEPRDEVLQVTIPPKVRMRINSAVPPVRVFVAHKSNLSFYICHWCSLLHQWSFVI</sequence>
<evidence type="ECO:0000313" key="1">
    <source>
        <dbReference type="EMBL" id="GIY12814.1"/>
    </source>
</evidence>
<dbReference type="EMBL" id="BPLQ01005131">
    <property type="protein sequence ID" value="GIY12814.1"/>
    <property type="molecule type" value="Genomic_DNA"/>
</dbReference>
<accession>A0AAV4QU64</accession>
<organism evidence="1 2">
    <name type="scientific">Caerostris darwini</name>
    <dbReference type="NCBI Taxonomy" id="1538125"/>
    <lineage>
        <taxon>Eukaryota</taxon>
        <taxon>Metazoa</taxon>
        <taxon>Ecdysozoa</taxon>
        <taxon>Arthropoda</taxon>
        <taxon>Chelicerata</taxon>
        <taxon>Arachnida</taxon>
        <taxon>Araneae</taxon>
        <taxon>Araneomorphae</taxon>
        <taxon>Entelegynae</taxon>
        <taxon>Araneoidea</taxon>
        <taxon>Araneidae</taxon>
        <taxon>Caerostris</taxon>
    </lineage>
</organism>